<feature type="region of interest" description="Disordered" evidence="5">
    <location>
        <begin position="1"/>
        <end position="34"/>
    </location>
</feature>
<dbReference type="InterPro" id="IPR042099">
    <property type="entry name" value="ANL_N_sf"/>
</dbReference>
<dbReference type="InterPro" id="IPR000873">
    <property type="entry name" value="AMP-dep_synth/lig_dom"/>
</dbReference>
<keyword evidence="3" id="KW-0597">Phosphoprotein</keyword>
<protein>
    <recommendedName>
        <fullName evidence="6">Carrier domain-containing protein</fullName>
    </recommendedName>
</protein>
<dbReference type="FunFam" id="3.30.300.30:FF:000085">
    <property type="entry name" value="AMP-binding_enzyme/AMP-binding_enzyme_C-terminal_ domain/Ankyrin_repeats_(3_copies)/Ankyrin_repeat/Ankyrin_re peats_(Many_copies)_-_putative"/>
    <property type="match status" value="1"/>
</dbReference>
<dbReference type="InterPro" id="IPR020845">
    <property type="entry name" value="AMP-binding_CS"/>
</dbReference>
<dbReference type="Proteomes" id="UP000053573">
    <property type="component" value="Unassembled WGS sequence"/>
</dbReference>
<reference evidence="8" key="1">
    <citation type="journal article" date="2015" name="PLoS Genet.">
        <title>The dynamic genome and transcriptome of the human fungal pathogen Blastomyces and close relative Emmonsia.</title>
        <authorList>
            <person name="Munoz J.F."/>
            <person name="Gauthier G.M."/>
            <person name="Desjardins C.A."/>
            <person name="Gallo J.E."/>
            <person name="Holder J."/>
            <person name="Sullivan T.D."/>
            <person name="Marty A.J."/>
            <person name="Carmen J.C."/>
            <person name="Chen Z."/>
            <person name="Ding L."/>
            <person name="Gujja S."/>
            <person name="Magrini V."/>
            <person name="Misas E."/>
            <person name="Mitreva M."/>
            <person name="Priest M."/>
            <person name="Saif S."/>
            <person name="Whiston E.A."/>
            <person name="Young S."/>
            <person name="Zeng Q."/>
            <person name="Goldman W.E."/>
            <person name="Mardis E.R."/>
            <person name="Taylor J.W."/>
            <person name="McEwen J.G."/>
            <person name="Clay O.K."/>
            <person name="Klein B.S."/>
            <person name="Cuomo C.A."/>
        </authorList>
    </citation>
    <scope>NUCLEOTIDE SEQUENCE [LARGE SCALE GENOMIC DNA]</scope>
    <source>
        <strain evidence="8">UAMH 139</strain>
    </source>
</reference>
<dbReference type="Gene3D" id="1.10.1200.10">
    <property type="entry name" value="ACP-like"/>
    <property type="match status" value="1"/>
</dbReference>
<dbReference type="GO" id="GO:0016740">
    <property type="term" value="F:transferase activity"/>
    <property type="evidence" value="ECO:0007669"/>
    <property type="project" value="UniProtKB-KW"/>
</dbReference>
<dbReference type="SUPFAM" id="SSF53474">
    <property type="entry name" value="alpha/beta-Hydrolases"/>
    <property type="match status" value="1"/>
</dbReference>
<dbReference type="InterPro" id="IPR029058">
    <property type="entry name" value="AB_hydrolase_fold"/>
</dbReference>
<sequence>MAPSVMQTSKNANMEDKMADGVSEPTTNGALPLTPIPRNEYDFDNIIDALRHAARETTEGIIAYQPKNISGTSAAQRLSYSELLRQAEENANRLCQQSICKPGHVVLIHFDNTLDTIIWYWSVLLAGGIPAITSPGMFSQNPIDRQKHLSHLHSTLKGPICLTQRLLLGPFKEQSGGDRIHTFVIGDIQAASSIKPWQPLSFRPSPSDVIALMLTSGSSGNAKAVPLTHNQLLVAFRGKRQVANLQHPNSPFLSWVNMDHVANLVHCHIFAIVSKVSQIQVPASEVLVDPIQLLQLVSRHRVSRTFAPNFLLAKLRRQLESGKTSTDADLKLETLYLDTGGEANVTDVCVGLQALLRKYGAPDDVFKPSFGMTETCAGCIFNSHCPSYDSTENLEFASLGKCMPGVRMRITKLDGSGIEAQVGERGNLELTGDVIFKGYYNNDNATAEAFTGDGWFRTGDLAYIDMNGHVHLDGRTKEMININGVKYLPHELDAALEQAEIPGTTASYFCCFGTRDATMDTEVVAVLYLPSYDEADDKARFETQGTIVRVVSMHTRSRPQVVPLQPQDMPKSTLGKLSRAKLKAALEDGSFAAQQTLNDEGIKRYRQKTRGKVEAPEEATILEIIREQLEIPDEDDFGVNDSVLATGATSMDLVAIMQRINRDLQLLKPIQLTDLLNHPTVKGLAKRTSTSKNRGEHKYDPVVTLQPFGNKAPIWLVHPGVSEVLVFVNLAHHVTDRPVYAFRARGFNATEGETPFESLQEVFETYRSAIKKRQPQGPYAIAGYSFGGMVAFEIAKLLEADGDEVRYCGSWNLPPHIKFRMRELLWDECVIHLFYFVGLMDEAVAYTHKPILCEFERENRRLDAIRYLRKHCDQNRWDELGLTEEYYLMWVGLAFNTQNMAVNYDPSGSVKCMDVFVADPLSHVAKNRRDWVETRLAAWEEFVREDVRFHDVQGAHYTMLNPEYVVKFAETLRTVLRERGI</sequence>
<dbReference type="FunFam" id="3.40.50.1820:FF:000439">
    <property type="entry name" value="Non-ribosomal peptide synthetase OfaC"/>
    <property type="match status" value="1"/>
</dbReference>
<dbReference type="GO" id="GO:0044281">
    <property type="term" value="P:small molecule metabolic process"/>
    <property type="evidence" value="ECO:0007669"/>
    <property type="project" value="UniProtKB-ARBA"/>
</dbReference>
<evidence type="ECO:0000256" key="3">
    <source>
        <dbReference type="ARBA" id="ARBA00022553"/>
    </source>
</evidence>
<dbReference type="GO" id="GO:0016405">
    <property type="term" value="F:CoA-ligase activity"/>
    <property type="evidence" value="ECO:0007669"/>
    <property type="project" value="TreeGrafter"/>
</dbReference>
<dbReference type="InterPro" id="IPR045851">
    <property type="entry name" value="AMP-bd_C_sf"/>
</dbReference>
<accession>A0A0H1BKD0</accession>
<evidence type="ECO:0000259" key="6">
    <source>
        <dbReference type="PROSITE" id="PS50075"/>
    </source>
</evidence>
<evidence type="ECO:0000313" key="7">
    <source>
        <dbReference type="EMBL" id="KLJ09636.1"/>
    </source>
</evidence>
<evidence type="ECO:0000256" key="4">
    <source>
        <dbReference type="ARBA" id="ARBA00022679"/>
    </source>
</evidence>
<dbReference type="Gene3D" id="3.30.300.30">
    <property type="match status" value="1"/>
</dbReference>
<dbReference type="SUPFAM" id="SSF47336">
    <property type="entry name" value="ACP-like"/>
    <property type="match status" value="1"/>
</dbReference>
<comment type="caution">
    <text evidence="7">The sequence shown here is derived from an EMBL/GenBank/DDBJ whole genome shotgun (WGS) entry which is preliminary data.</text>
</comment>
<dbReference type="PANTHER" id="PTHR24096:SF422">
    <property type="entry name" value="BCDNA.GH02901"/>
    <property type="match status" value="1"/>
</dbReference>
<comment type="pathway">
    <text evidence="1">Secondary metabolite biosynthesis.</text>
</comment>
<name>A0A0H1BKD0_9EURO</name>
<dbReference type="EMBL" id="LDEV01002306">
    <property type="protein sequence ID" value="KLJ09636.1"/>
    <property type="molecule type" value="Genomic_DNA"/>
</dbReference>
<dbReference type="PROSITE" id="PS50075">
    <property type="entry name" value="CARRIER"/>
    <property type="match status" value="1"/>
</dbReference>
<dbReference type="InterPro" id="IPR009081">
    <property type="entry name" value="PP-bd_ACP"/>
</dbReference>
<dbReference type="InterPro" id="IPR001031">
    <property type="entry name" value="Thioesterase"/>
</dbReference>
<feature type="compositionally biased region" description="Polar residues" evidence="5">
    <location>
        <begin position="1"/>
        <end position="12"/>
    </location>
</feature>
<keyword evidence="8" id="KW-1185">Reference proteome</keyword>
<keyword evidence="2" id="KW-0596">Phosphopantetheine</keyword>
<dbReference type="Pfam" id="PF00550">
    <property type="entry name" value="PP-binding"/>
    <property type="match status" value="1"/>
</dbReference>
<keyword evidence="4" id="KW-0808">Transferase</keyword>
<dbReference type="Pfam" id="PF00501">
    <property type="entry name" value="AMP-binding"/>
    <property type="match status" value="1"/>
</dbReference>
<dbReference type="Gene3D" id="3.40.50.12780">
    <property type="entry name" value="N-terminal domain of ligase-like"/>
    <property type="match status" value="1"/>
</dbReference>
<dbReference type="PANTHER" id="PTHR24096">
    <property type="entry name" value="LONG-CHAIN-FATTY-ACID--COA LIGASE"/>
    <property type="match status" value="1"/>
</dbReference>
<evidence type="ECO:0000313" key="8">
    <source>
        <dbReference type="Proteomes" id="UP000053573"/>
    </source>
</evidence>
<dbReference type="OrthoDB" id="10253869at2759"/>
<dbReference type="Pfam" id="PF00975">
    <property type="entry name" value="Thioesterase"/>
    <property type="match status" value="1"/>
</dbReference>
<dbReference type="InterPro" id="IPR036736">
    <property type="entry name" value="ACP-like_sf"/>
</dbReference>
<dbReference type="Gene3D" id="3.40.50.1820">
    <property type="entry name" value="alpha/beta hydrolase"/>
    <property type="match status" value="1"/>
</dbReference>
<evidence type="ECO:0000256" key="5">
    <source>
        <dbReference type="SAM" id="MobiDB-lite"/>
    </source>
</evidence>
<dbReference type="AlphaFoldDB" id="A0A0H1BKD0"/>
<dbReference type="SUPFAM" id="SSF56801">
    <property type="entry name" value="Acetyl-CoA synthetase-like"/>
    <property type="match status" value="1"/>
</dbReference>
<organism evidence="7 8">
    <name type="scientific">Blastomyces silverae</name>
    <dbReference type="NCBI Taxonomy" id="2060906"/>
    <lineage>
        <taxon>Eukaryota</taxon>
        <taxon>Fungi</taxon>
        <taxon>Dikarya</taxon>
        <taxon>Ascomycota</taxon>
        <taxon>Pezizomycotina</taxon>
        <taxon>Eurotiomycetes</taxon>
        <taxon>Eurotiomycetidae</taxon>
        <taxon>Onygenales</taxon>
        <taxon>Ajellomycetaceae</taxon>
        <taxon>Blastomyces</taxon>
    </lineage>
</organism>
<evidence type="ECO:0000256" key="2">
    <source>
        <dbReference type="ARBA" id="ARBA00022450"/>
    </source>
</evidence>
<dbReference type="PROSITE" id="PS00455">
    <property type="entry name" value="AMP_BINDING"/>
    <property type="match status" value="1"/>
</dbReference>
<evidence type="ECO:0000256" key="1">
    <source>
        <dbReference type="ARBA" id="ARBA00005179"/>
    </source>
</evidence>
<gene>
    <name evidence="7" type="ORF">EMPG_14962</name>
</gene>
<dbReference type="STRING" id="2060906.A0A0H1BKD0"/>
<feature type="domain" description="Carrier" evidence="6">
    <location>
        <begin position="615"/>
        <end position="692"/>
    </location>
</feature>
<proteinExistence type="predicted"/>